<reference evidence="1" key="1">
    <citation type="submission" date="2015-06" db="UniProtKB">
        <authorList>
            <consortium name="EnsemblPlants"/>
        </authorList>
    </citation>
    <scope>IDENTIFICATION</scope>
</reference>
<accession>M8B3V0</accession>
<dbReference type="AlphaFoldDB" id="M8B3V0"/>
<sequence>MVFGIPYGKKDIHGSDGNINEDSISARNKKLGMDLASSHSLCTAEDFLKRNITEESSKLEKDCFQIAFMLFVTGHVISQSCKCGYKSIHFCGALASREDIARFNRCMNTGLAHHDVLMPN</sequence>
<proteinExistence type="predicted"/>
<dbReference type="EnsemblPlants" id="EMT08260">
    <property type="protein sequence ID" value="EMT08260"/>
    <property type="gene ID" value="F775_01494"/>
</dbReference>
<name>M8B3V0_AEGTA</name>
<protein>
    <submittedName>
        <fullName evidence="1">Uncharacterized protein</fullName>
    </submittedName>
</protein>
<organism evidence="1">
    <name type="scientific">Aegilops tauschii</name>
    <name type="common">Tausch's goatgrass</name>
    <name type="synonym">Aegilops squarrosa</name>
    <dbReference type="NCBI Taxonomy" id="37682"/>
    <lineage>
        <taxon>Eukaryota</taxon>
        <taxon>Viridiplantae</taxon>
        <taxon>Streptophyta</taxon>
        <taxon>Embryophyta</taxon>
        <taxon>Tracheophyta</taxon>
        <taxon>Spermatophyta</taxon>
        <taxon>Magnoliopsida</taxon>
        <taxon>Liliopsida</taxon>
        <taxon>Poales</taxon>
        <taxon>Poaceae</taxon>
        <taxon>BOP clade</taxon>
        <taxon>Pooideae</taxon>
        <taxon>Triticodae</taxon>
        <taxon>Triticeae</taxon>
        <taxon>Triticinae</taxon>
        <taxon>Aegilops</taxon>
    </lineage>
</organism>
<evidence type="ECO:0000313" key="1">
    <source>
        <dbReference type="EnsemblPlants" id="EMT08260"/>
    </source>
</evidence>